<dbReference type="SUPFAM" id="SSF81296">
    <property type="entry name" value="E set domains"/>
    <property type="match status" value="2"/>
</dbReference>
<evidence type="ECO:0000313" key="5">
    <source>
        <dbReference type="Proteomes" id="UP000015101"/>
    </source>
</evidence>
<dbReference type="InterPro" id="IPR011021">
    <property type="entry name" value="Arrestin-like_N"/>
</dbReference>
<reference evidence="3 5" key="2">
    <citation type="journal article" date="2013" name="Nature">
        <title>Insights into bilaterian evolution from three spiralian genomes.</title>
        <authorList>
            <person name="Simakov O."/>
            <person name="Marletaz F."/>
            <person name="Cho S.J."/>
            <person name="Edsinger-Gonzales E."/>
            <person name="Havlak P."/>
            <person name="Hellsten U."/>
            <person name="Kuo D.H."/>
            <person name="Larsson T."/>
            <person name="Lv J."/>
            <person name="Arendt D."/>
            <person name="Savage R."/>
            <person name="Osoegawa K."/>
            <person name="de Jong P."/>
            <person name="Grimwood J."/>
            <person name="Chapman J.A."/>
            <person name="Shapiro H."/>
            <person name="Aerts A."/>
            <person name="Otillar R.P."/>
            <person name="Terry A.Y."/>
            <person name="Boore J.L."/>
            <person name="Grigoriev I.V."/>
            <person name="Lindberg D.R."/>
            <person name="Seaver E.C."/>
            <person name="Weisblat D.A."/>
            <person name="Putnam N.H."/>
            <person name="Rokhsar D.S."/>
        </authorList>
    </citation>
    <scope>NUCLEOTIDE SEQUENCE</scope>
</reference>
<dbReference type="Proteomes" id="UP000015101">
    <property type="component" value="Unassembled WGS sequence"/>
</dbReference>
<evidence type="ECO:0000256" key="1">
    <source>
        <dbReference type="ARBA" id="ARBA00005298"/>
    </source>
</evidence>
<dbReference type="HOGENOM" id="CLU_039221_2_1_1"/>
<feature type="domain" description="Arrestin C-terminal-like" evidence="2">
    <location>
        <begin position="6"/>
        <end position="151"/>
    </location>
</feature>
<dbReference type="GO" id="GO:0015031">
    <property type="term" value="P:protein transport"/>
    <property type="evidence" value="ECO:0000318"/>
    <property type="project" value="GO_Central"/>
</dbReference>
<evidence type="ECO:0000313" key="3">
    <source>
        <dbReference type="EMBL" id="ESN93407.1"/>
    </source>
</evidence>
<dbReference type="InParanoid" id="T1EG97"/>
<dbReference type="eggNOG" id="KOG3780">
    <property type="taxonomic scope" value="Eukaryota"/>
</dbReference>
<dbReference type="EMBL" id="AMQM01007415">
    <property type="status" value="NOT_ANNOTATED_CDS"/>
    <property type="molecule type" value="Genomic_DNA"/>
</dbReference>
<dbReference type="PANTHER" id="PTHR11188:SF144">
    <property type="entry name" value="ARRESTIN C-TERMINAL-LIKE DOMAIN-CONTAINING PROTEIN"/>
    <property type="match status" value="1"/>
</dbReference>
<evidence type="ECO:0000313" key="4">
    <source>
        <dbReference type="EnsemblMetazoa" id="HelroP115644"/>
    </source>
</evidence>
<dbReference type="InterPro" id="IPR014756">
    <property type="entry name" value="Ig_E-set"/>
</dbReference>
<dbReference type="GO" id="GO:0005737">
    <property type="term" value="C:cytoplasm"/>
    <property type="evidence" value="ECO:0000318"/>
    <property type="project" value="GO_Central"/>
</dbReference>
<dbReference type="SMART" id="SM01017">
    <property type="entry name" value="Arrestin_C"/>
    <property type="match status" value="2"/>
</dbReference>
<dbReference type="GeneID" id="20195599"/>
<dbReference type="AlphaFoldDB" id="T1EG97"/>
<protein>
    <recommendedName>
        <fullName evidence="2">Arrestin C-terminal-like domain-containing protein</fullName>
    </recommendedName>
</protein>
<dbReference type="OrthoDB" id="7785529at2759"/>
<dbReference type="InterPro" id="IPR014752">
    <property type="entry name" value="Arrestin-like_C"/>
</dbReference>
<dbReference type="KEGG" id="hro:HELRODRAFT_115644"/>
<dbReference type="STRING" id="6412.T1EG97"/>
<reference evidence="4" key="3">
    <citation type="submission" date="2015-06" db="UniProtKB">
        <authorList>
            <consortium name="EnsemblMetazoa"/>
        </authorList>
    </citation>
    <scope>IDENTIFICATION</scope>
</reference>
<dbReference type="InterPro" id="IPR050357">
    <property type="entry name" value="Arrestin_domain-protein"/>
</dbReference>
<name>T1EG97_HELRO</name>
<reference evidence="5" key="1">
    <citation type="submission" date="2012-12" db="EMBL/GenBank/DDBJ databases">
        <authorList>
            <person name="Hellsten U."/>
            <person name="Grimwood J."/>
            <person name="Chapman J.A."/>
            <person name="Shapiro H."/>
            <person name="Aerts A."/>
            <person name="Otillar R.P."/>
            <person name="Terry A.Y."/>
            <person name="Boore J.L."/>
            <person name="Simakov O."/>
            <person name="Marletaz F."/>
            <person name="Cho S.-J."/>
            <person name="Edsinger-Gonzales E."/>
            <person name="Havlak P."/>
            <person name="Kuo D.-H."/>
            <person name="Larsson T."/>
            <person name="Lv J."/>
            <person name="Arendt D."/>
            <person name="Savage R."/>
            <person name="Osoegawa K."/>
            <person name="de Jong P."/>
            <person name="Lindberg D.R."/>
            <person name="Seaver E.C."/>
            <person name="Weisblat D.A."/>
            <person name="Putnam N.H."/>
            <person name="Grigoriev I.V."/>
            <person name="Rokhsar D.S."/>
        </authorList>
    </citation>
    <scope>NUCLEOTIDE SEQUENCE</scope>
</reference>
<dbReference type="CTD" id="20195599"/>
<gene>
    <name evidence="4" type="primary">20195599</name>
    <name evidence="3" type="ORF">HELRODRAFT_115644</name>
</gene>
<sequence>MDYIDKYDIELDKEHYRAGEIINGRVALETNESIKVTCIQVHLRGRAHVEWRVTRCGERRTVKGDQSFIDEKVVVWGSQDLSPEECTPTLLPKGNHRLPFKFQLPKISLPCSFESRIGTIRYYLRVVIDTPYASPPQGLKYFNVIGPSIDCLDDQYTTPLYRSRHLQTNFFQCCKAGSISIEACLEKRAYCCHEKIKLMCEIQNESDNELIFYCQLIQVVQFRINRSEIAITKEIRHCILEHSNQLISRRTYASLSELSEGLQLPVVPPTLTNVCKVTEINYILKMGLCGDRLSEEMTVELPIIITSEPSSHRTINNDIPVLDYKPADNHVEGGIYVSPEFLLGQVYDGEHEERQTGETKDSIILFRPSYVCIVKSSLSLTEDEQSVKT</sequence>
<accession>T1EG97</accession>
<evidence type="ECO:0000259" key="2">
    <source>
        <dbReference type="SMART" id="SM01017"/>
    </source>
</evidence>
<dbReference type="EMBL" id="KB097612">
    <property type="protein sequence ID" value="ESN93407.1"/>
    <property type="molecule type" value="Genomic_DNA"/>
</dbReference>
<dbReference type="InterPro" id="IPR011022">
    <property type="entry name" value="Arrestin_C-like"/>
</dbReference>
<dbReference type="Pfam" id="PF00339">
    <property type="entry name" value="Arrestin_N"/>
    <property type="match status" value="1"/>
</dbReference>
<dbReference type="Pfam" id="PF02752">
    <property type="entry name" value="Arrestin_C"/>
    <property type="match status" value="1"/>
</dbReference>
<feature type="domain" description="Arrestin C-terminal-like" evidence="2">
    <location>
        <begin position="175"/>
        <end position="310"/>
    </location>
</feature>
<proteinExistence type="inferred from homology"/>
<comment type="similarity">
    <text evidence="1">Belongs to the arrestin family.</text>
</comment>
<keyword evidence="5" id="KW-1185">Reference proteome</keyword>
<dbReference type="RefSeq" id="XP_009028476.1">
    <property type="nucleotide sequence ID" value="XM_009030228.1"/>
</dbReference>
<dbReference type="OMA" id="AMRDESM"/>
<dbReference type="EnsemblMetazoa" id="HelroT115644">
    <property type="protein sequence ID" value="HelroP115644"/>
    <property type="gene ID" value="HelroG115644"/>
</dbReference>
<dbReference type="PANTHER" id="PTHR11188">
    <property type="entry name" value="ARRESTIN DOMAIN CONTAINING PROTEIN"/>
    <property type="match status" value="1"/>
</dbReference>
<dbReference type="Gene3D" id="2.60.40.640">
    <property type="match status" value="2"/>
</dbReference>
<organism evidence="4 5">
    <name type="scientific">Helobdella robusta</name>
    <name type="common">Californian leech</name>
    <dbReference type="NCBI Taxonomy" id="6412"/>
    <lineage>
        <taxon>Eukaryota</taxon>
        <taxon>Metazoa</taxon>
        <taxon>Spiralia</taxon>
        <taxon>Lophotrochozoa</taxon>
        <taxon>Annelida</taxon>
        <taxon>Clitellata</taxon>
        <taxon>Hirudinea</taxon>
        <taxon>Rhynchobdellida</taxon>
        <taxon>Glossiphoniidae</taxon>
        <taxon>Helobdella</taxon>
    </lineage>
</organism>